<dbReference type="PANTHER" id="PTHR12526:SF622">
    <property type="entry name" value="GLYCOSYLTRANSFERASE (GROUP I)"/>
    <property type="match status" value="1"/>
</dbReference>
<dbReference type="Proteomes" id="UP000191905">
    <property type="component" value="Unassembled WGS sequence"/>
</dbReference>
<gene>
    <name evidence="1" type="ORF">BFN67_23180</name>
</gene>
<dbReference type="AlphaFoldDB" id="A0A1V8RKV7"/>
<dbReference type="PANTHER" id="PTHR12526">
    <property type="entry name" value="GLYCOSYLTRANSFERASE"/>
    <property type="match status" value="1"/>
</dbReference>
<evidence type="ECO:0000313" key="2">
    <source>
        <dbReference type="Proteomes" id="UP000191905"/>
    </source>
</evidence>
<dbReference type="EMBL" id="MDET01000048">
    <property type="protein sequence ID" value="OQM73838.1"/>
    <property type="molecule type" value="Genomic_DNA"/>
</dbReference>
<dbReference type="Pfam" id="PF13692">
    <property type="entry name" value="Glyco_trans_1_4"/>
    <property type="match status" value="1"/>
</dbReference>
<dbReference type="Gene3D" id="3.40.50.2000">
    <property type="entry name" value="Glycogen Phosphorylase B"/>
    <property type="match status" value="2"/>
</dbReference>
<dbReference type="STRING" id="1873176.BFN67_23180"/>
<comment type="caution">
    <text evidence="1">The sequence shown here is derived from an EMBL/GenBank/DDBJ whole genome shotgun (WGS) entry which is preliminary data.</text>
</comment>
<sequence>MCGFAERFALKNADLVASVLPRANRYLSARGYGNKSFVWVPNGIGIKNEAKFPTNSTEEFSKAYEAVRSWKSQGKLIIVYTGSIGRPNGIDLIINAFRGNISTGYGLIIAGKGDQLEHLQRITNEHQIRNVHFCGHIPKDNAEFLLTLADIGYAGLRNIPSLFEYGISPNKISDYLQAGLPVFLPIEPCGDPVSESGGGIARKAETPEAVRKGLEELLLMPQFERQALGAKGKAYIAREYDYDRIARRYVEAMDHC</sequence>
<organism evidence="1 2">
    <name type="scientific">Manganibacter manganicus</name>
    <dbReference type="NCBI Taxonomy" id="1873176"/>
    <lineage>
        <taxon>Bacteria</taxon>
        <taxon>Pseudomonadati</taxon>
        <taxon>Pseudomonadota</taxon>
        <taxon>Alphaproteobacteria</taxon>
        <taxon>Hyphomicrobiales</taxon>
        <taxon>Phyllobacteriaceae</taxon>
        <taxon>Manganibacter</taxon>
    </lineage>
</organism>
<reference evidence="1 2" key="1">
    <citation type="journal article" date="2016" name="Int. J. Syst. Evol. Microbiol.">
        <title>Pseudaminobacter manganicus sp. nov., isolated from sludge of a manganese mine.</title>
        <authorList>
            <person name="Li J."/>
            <person name="Huang J."/>
            <person name="Liao S."/>
            <person name="Wang G."/>
        </authorList>
    </citation>
    <scope>NUCLEOTIDE SEQUENCE [LARGE SCALE GENOMIC DNA]</scope>
    <source>
        <strain evidence="1 2">JH-7</strain>
    </source>
</reference>
<evidence type="ECO:0000313" key="1">
    <source>
        <dbReference type="EMBL" id="OQM73838.1"/>
    </source>
</evidence>
<protein>
    <submittedName>
        <fullName evidence="1">Uncharacterized protein</fullName>
    </submittedName>
</protein>
<accession>A0A1V8RKV7</accession>
<keyword evidence="2" id="KW-1185">Reference proteome</keyword>
<dbReference type="SUPFAM" id="SSF53756">
    <property type="entry name" value="UDP-Glycosyltransferase/glycogen phosphorylase"/>
    <property type="match status" value="1"/>
</dbReference>
<name>A0A1V8RKV7_9HYPH</name>
<proteinExistence type="predicted"/>